<dbReference type="SUPFAM" id="SSF54001">
    <property type="entry name" value="Cysteine proteinases"/>
    <property type="match status" value="1"/>
</dbReference>
<dbReference type="Gene3D" id="3.40.395.10">
    <property type="entry name" value="Adenoviral Proteinase, Chain A"/>
    <property type="match status" value="1"/>
</dbReference>
<reference evidence="6" key="1">
    <citation type="journal article" date="2013" name="Nature">
        <title>Draft genome of the wheat A-genome progenitor Triticum urartu.</title>
        <authorList>
            <person name="Ling H.Q."/>
            <person name="Zhao S."/>
            <person name="Liu D."/>
            <person name="Wang J."/>
            <person name="Sun H."/>
            <person name="Zhang C."/>
            <person name="Fan H."/>
            <person name="Li D."/>
            <person name="Dong L."/>
            <person name="Tao Y."/>
            <person name="Gao C."/>
            <person name="Wu H."/>
            <person name="Li Y."/>
            <person name="Cui Y."/>
            <person name="Guo X."/>
            <person name="Zheng S."/>
            <person name="Wang B."/>
            <person name="Yu K."/>
            <person name="Liang Q."/>
            <person name="Yang W."/>
            <person name="Lou X."/>
            <person name="Chen J."/>
            <person name="Feng M."/>
            <person name="Jian J."/>
            <person name="Zhang X."/>
            <person name="Luo G."/>
            <person name="Jiang Y."/>
            <person name="Liu J."/>
            <person name="Wang Z."/>
            <person name="Sha Y."/>
            <person name="Zhang B."/>
            <person name="Wu H."/>
            <person name="Tang D."/>
            <person name="Shen Q."/>
            <person name="Xue P."/>
            <person name="Zou S."/>
            <person name="Wang X."/>
            <person name="Liu X."/>
            <person name="Wang F."/>
            <person name="Yang Y."/>
            <person name="An X."/>
            <person name="Dong Z."/>
            <person name="Zhang K."/>
            <person name="Zhang X."/>
            <person name="Luo M.C."/>
            <person name="Dvorak J."/>
            <person name="Tong Y."/>
            <person name="Wang J."/>
            <person name="Yang H."/>
            <person name="Li Z."/>
            <person name="Wang D."/>
            <person name="Zhang A."/>
            <person name="Wang J."/>
        </authorList>
    </citation>
    <scope>NUCLEOTIDE SEQUENCE</scope>
</reference>
<dbReference type="EMBL" id="KD064447">
    <property type="protein sequence ID" value="EMS63811.1"/>
    <property type="molecule type" value="Genomic_DNA"/>
</dbReference>
<evidence type="ECO:0000256" key="4">
    <source>
        <dbReference type="SAM" id="MobiDB-lite"/>
    </source>
</evidence>
<dbReference type="GO" id="GO:0008234">
    <property type="term" value="F:cysteine-type peptidase activity"/>
    <property type="evidence" value="ECO:0007669"/>
    <property type="project" value="InterPro"/>
</dbReference>
<evidence type="ECO:0000259" key="5">
    <source>
        <dbReference type="Pfam" id="PF02902"/>
    </source>
</evidence>
<feature type="domain" description="Ubiquitin-like protease family profile" evidence="5">
    <location>
        <begin position="549"/>
        <end position="620"/>
    </location>
</feature>
<comment type="similarity">
    <text evidence="1">Belongs to the peptidase C48 family.</text>
</comment>
<keyword evidence="3" id="KW-0378">Hydrolase</keyword>
<organism evidence="6">
    <name type="scientific">Triticum urartu</name>
    <name type="common">Red wild einkorn</name>
    <name type="synonym">Crithodium urartu</name>
    <dbReference type="NCBI Taxonomy" id="4572"/>
    <lineage>
        <taxon>Eukaryota</taxon>
        <taxon>Viridiplantae</taxon>
        <taxon>Streptophyta</taxon>
        <taxon>Embryophyta</taxon>
        <taxon>Tracheophyta</taxon>
        <taxon>Spermatophyta</taxon>
        <taxon>Magnoliopsida</taxon>
        <taxon>Liliopsida</taxon>
        <taxon>Poales</taxon>
        <taxon>Poaceae</taxon>
        <taxon>BOP clade</taxon>
        <taxon>Pooideae</taxon>
        <taxon>Triticodae</taxon>
        <taxon>Triticeae</taxon>
        <taxon>Triticinae</taxon>
        <taxon>Triticum</taxon>
    </lineage>
</organism>
<name>M7ZVY7_TRIUA</name>
<evidence type="ECO:0000256" key="3">
    <source>
        <dbReference type="ARBA" id="ARBA00022801"/>
    </source>
</evidence>
<dbReference type="Pfam" id="PF02902">
    <property type="entry name" value="Peptidase_C48"/>
    <property type="match status" value="1"/>
</dbReference>
<feature type="compositionally biased region" description="Basic and acidic residues" evidence="4">
    <location>
        <begin position="33"/>
        <end position="62"/>
    </location>
</feature>
<protein>
    <recommendedName>
        <fullName evidence="5">Ubiquitin-like protease family profile domain-containing protein</fullName>
    </recommendedName>
</protein>
<feature type="region of interest" description="Disordered" evidence="4">
    <location>
        <begin position="1"/>
        <end position="152"/>
    </location>
</feature>
<dbReference type="AlphaFoldDB" id="M7ZVY7"/>
<keyword evidence="2" id="KW-0645">Protease</keyword>
<accession>M7ZVY7</accession>
<feature type="compositionally biased region" description="Basic and acidic residues" evidence="4">
    <location>
        <begin position="9"/>
        <end position="26"/>
    </location>
</feature>
<dbReference type="InterPro" id="IPR038765">
    <property type="entry name" value="Papain-like_cys_pep_sf"/>
</dbReference>
<dbReference type="STRING" id="4572.M7ZVY7"/>
<dbReference type="InterPro" id="IPR003653">
    <property type="entry name" value="Peptidase_C48_C"/>
</dbReference>
<proteinExistence type="inferred from homology"/>
<dbReference type="GO" id="GO:0006508">
    <property type="term" value="P:proteolysis"/>
    <property type="evidence" value="ECO:0007669"/>
    <property type="project" value="UniProtKB-KW"/>
</dbReference>
<gene>
    <name evidence="6" type="ORF">TRIUR3_31330</name>
</gene>
<sequence length="647" mass="73854">MMKRNQHMGCDDNRHVDEPGSGERKPGSTKPEQPNHRRTQEDERSATSREPGPKTLREELRRAGPWKTQVQSQPGLQRQGQIPPCAGRRIEDEKNDTTLSKTAAAPRGSRTGPPMMSVRTMSVFPQREKDDAAHRRKLPNPESKSRHSAGRLHDIVKGLPQRRKDLICTKMGNLLNISKFSAPEGLLEWIVDRIDPKLEKGNDLDDETFFRTFFLVALATNFTPATGNMVPLEYLGSLEVASKIIYMDHLDFPESSLSTHRINYSLPRSSHVIDADFKFVMLADKSRLSLNPYISGTLPFHAPEATPYAVVAPIYQQQSTQQPYVQQKYNDSTNHPAELLRRTNPPERKIRGGGFLIRTKMQVSAFYLPVKLGPKYGPNLLRRHISHNLPMPLLQLDNPQLQVQQPTARDVPETIGTQTHEKKNRKKRACLRKTEDTRLKKLKGYHISYEDFREAMKPRGFVDTHTMELYIRQFNLEQSIQTCGSAIPTKYAFSQSLTAKLLVPEDQFIASKCLREFDTAYQDGSLKSKDLSYGSNHDNLQLYFSIPPKQHWIVCCINLLYKQINIFDSSRKLKNDEAYEISNNLVTNFVTFAAHAKAFTKLDFMKFTCFNPPECPQQKTQTLMTITRLSQKKSSLHNSTPKIQAGY</sequence>
<feature type="compositionally biased region" description="Polar residues" evidence="4">
    <location>
        <begin position="68"/>
        <end position="80"/>
    </location>
</feature>
<evidence type="ECO:0000256" key="1">
    <source>
        <dbReference type="ARBA" id="ARBA00005234"/>
    </source>
</evidence>
<evidence type="ECO:0000256" key="2">
    <source>
        <dbReference type="ARBA" id="ARBA00022670"/>
    </source>
</evidence>
<evidence type="ECO:0000313" key="6">
    <source>
        <dbReference type="EMBL" id="EMS63811.1"/>
    </source>
</evidence>